<keyword evidence="3" id="KW-1185">Reference proteome</keyword>
<dbReference type="AlphaFoldDB" id="A0AAN6NE28"/>
<organism evidence="2 3">
    <name type="scientific">Diplogelasinospora grovesii</name>
    <dbReference type="NCBI Taxonomy" id="303347"/>
    <lineage>
        <taxon>Eukaryota</taxon>
        <taxon>Fungi</taxon>
        <taxon>Dikarya</taxon>
        <taxon>Ascomycota</taxon>
        <taxon>Pezizomycotina</taxon>
        <taxon>Sordariomycetes</taxon>
        <taxon>Sordariomycetidae</taxon>
        <taxon>Sordariales</taxon>
        <taxon>Diplogelasinosporaceae</taxon>
        <taxon>Diplogelasinospora</taxon>
    </lineage>
</organism>
<protein>
    <submittedName>
        <fullName evidence="2">Uncharacterized protein</fullName>
    </submittedName>
</protein>
<reference evidence="3" key="1">
    <citation type="journal article" date="2023" name="Mol. Phylogenet. Evol.">
        <title>Genome-scale phylogeny and comparative genomics of the fungal order Sordariales.</title>
        <authorList>
            <person name="Hensen N."/>
            <person name="Bonometti L."/>
            <person name="Westerberg I."/>
            <person name="Brannstrom I.O."/>
            <person name="Guillou S."/>
            <person name="Cros-Aarteil S."/>
            <person name="Calhoun S."/>
            <person name="Haridas S."/>
            <person name="Kuo A."/>
            <person name="Mondo S."/>
            <person name="Pangilinan J."/>
            <person name="Riley R."/>
            <person name="LaButti K."/>
            <person name="Andreopoulos B."/>
            <person name="Lipzen A."/>
            <person name="Chen C."/>
            <person name="Yan M."/>
            <person name="Daum C."/>
            <person name="Ng V."/>
            <person name="Clum A."/>
            <person name="Steindorff A."/>
            <person name="Ohm R.A."/>
            <person name="Martin F."/>
            <person name="Silar P."/>
            <person name="Natvig D.O."/>
            <person name="Lalanne C."/>
            <person name="Gautier V."/>
            <person name="Ament-Velasquez S.L."/>
            <person name="Kruys A."/>
            <person name="Hutchinson M.I."/>
            <person name="Powell A.J."/>
            <person name="Barry K."/>
            <person name="Miller A.N."/>
            <person name="Grigoriev I.V."/>
            <person name="Debuchy R."/>
            <person name="Gladieux P."/>
            <person name="Hiltunen Thoren M."/>
            <person name="Johannesson H."/>
        </authorList>
    </citation>
    <scope>NUCLEOTIDE SEQUENCE [LARGE SCALE GENOMIC DNA]</scope>
    <source>
        <strain evidence="3">CBS 340.73</strain>
    </source>
</reference>
<gene>
    <name evidence="2" type="ORF">QBC46DRAFT_405637</name>
</gene>
<comment type="caution">
    <text evidence="2">The sequence shown here is derived from an EMBL/GenBank/DDBJ whole genome shotgun (WGS) entry which is preliminary data.</text>
</comment>
<evidence type="ECO:0000256" key="1">
    <source>
        <dbReference type="SAM" id="MobiDB-lite"/>
    </source>
</evidence>
<evidence type="ECO:0000313" key="2">
    <source>
        <dbReference type="EMBL" id="KAK3943108.1"/>
    </source>
</evidence>
<sequence>MAFRSRGLVSCPSPSLFAKYYRLLENDGLEQHATYLLHELDEVHYRQHHRPRENERGEQQIPCGSGVSFVADMPSLNGSPGEKSLEVALTLFDNTVRSGEAMLECHRCAHRPEHLTILALIVERLLTLGELLLTLSPTVRISENSSGSKPDYSTTGRGRKVSGTNIETGVASILDNASSQHGTSTPPREAHGFDEFVNSPVEGHLGEWTRTEDCVGVQLCGLGKFLVRLKDTAELAWCDSVSSRAVATEKALAYLMEKYKYTPVSYAECD</sequence>
<dbReference type="Proteomes" id="UP001303473">
    <property type="component" value="Unassembled WGS sequence"/>
</dbReference>
<evidence type="ECO:0000313" key="3">
    <source>
        <dbReference type="Proteomes" id="UP001303473"/>
    </source>
</evidence>
<feature type="region of interest" description="Disordered" evidence="1">
    <location>
        <begin position="142"/>
        <end position="162"/>
    </location>
</feature>
<name>A0AAN6NE28_9PEZI</name>
<accession>A0AAN6NE28</accession>
<dbReference type="EMBL" id="MU853768">
    <property type="protein sequence ID" value="KAK3943108.1"/>
    <property type="molecule type" value="Genomic_DNA"/>
</dbReference>
<proteinExistence type="predicted"/>